<proteinExistence type="predicted"/>
<name>A0A0A9EKH8_ARUDO</name>
<organism evidence="1">
    <name type="scientific">Arundo donax</name>
    <name type="common">Giant reed</name>
    <name type="synonym">Donax arundinaceus</name>
    <dbReference type="NCBI Taxonomy" id="35708"/>
    <lineage>
        <taxon>Eukaryota</taxon>
        <taxon>Viridiplantae</taxon>
        <taxon>Streptophyta</taxon>
        <taxon>Embryophyta</taxon>
        <taxon>Tracheophyta</taxon>
        <taxon>Spermatophyta</taxon>
        <taxon>Magnoliopsida</taxon>
        <taxon>Liliopsida</taxon>
        <taxon>Poales</taxon>
        <taxon>Poaceae</taxon>
        <taxon>PACMAD clade</taxon>
        <taxon>Arundinoideae</taxon>
        <taxon>Arundineae</taxon>
        <taxon>Arundo</taxon>
    </lineage>
</organism>
<dbReference type="EMBL" id="GBRH01199520">
    <property type="protein sequence ID" value="JAD98375.1"/>
    <property type="molecule type" value="Transcribed_RNA"/>
</dbReference>
<protein>
    <submittedName>
        <fullName evidence="1">Uncharacterized protein</fullName>
    </submittedName>
</protein>
<sequence>MNFTKILVDLIKKELCCIIKLSSGCCAAVRP</sequence>
<dbReference type="AlphaFoldDB" id="A0A0A9EKH8"/>
<accession>A0A0A9EKH8</accession>
<reference evidence="1" key="2">
    <citation type="journal article" date="2015" name="Data Brief">
        <title>Shoot transcriptome of the giant reed, Arundo donax.</title>
        <authorList>
            <person name="Barrero R.A."/>
            <person name="Guerrero F.D."/>
            <person name="Moolhuijzen P."/>
            <person name="Goolsby J.A."/>
            <person name="Tidwell J."/>
            <person name="Bellgard S.E."/>
            <person name="Bellgard M.I."/>
        </authorList>
    </citation>
    <scope>NUCLEOTIDE SEQUENCE</scope>
    <source>
        <tissue evidence="1">Shoot tissue taken approximately 20 cm above the soil surface</tissue>
    </source>
</reference>
<evidence type="ECO:0000313" key="1">
    <source>
        <dbReference type="EMBL" id="JAD98375.1"/>
    </source>
</evidence>
<reference evidence="1" key="1">
    <citation type="submission" date="2014-09" db="EMBL/GenBank/DDBJ databases">
        <authorList>
            <person name="Magalhaes I.L.F."/>
            <person name="Oliveira U."/>
            <person name="Santos F.R."/>
            <person name="Vidigal T.H.D.A."/>
            <person name="Brescovit A.D."/>
            <person name="Santos A.J."/>
        </authorList>
    </citation>
    <scope>NUCLEOTIDE SEQUENCE</scope>
    <source>
        <tissue evidence="1">Shoot tissue taken approximately 20 cm above the soil surface</tissue>
    </source>
</reference>